<comment type="caution">
    <text evidence="1">The sequence shown here is derived from an EMBL/GenBank/DDBJ whole genome shotgun (WGS) entry which is preliminary data.</text>
</comment>
<keyword evidence="2" id="KW-1185">Reference proteome</keyword>
<gene>
    <name evidence="1" type="ORF">PSON_ATCC_30995.1.T3490005</name>
</gene>
<protein>
    <submittedName>
        <fullName evidence="1">Uncharacterized protein</fullName>
    </submittedName>
</protein>
<reference evidence="1" key="1">
    <citation type="submission" date="2021-01" db="EMBL/GenBank/DDBJ databases">
        <authorList>
            <consortium name="Genoscope - CEA"/>
            <person name="William W."/>
        </authorList>
    </citation>
    <scope>NUCLEOTIDE SEQUENCE</scope>
</reference>
<organism evidence="1 2">
    <name type="scientific">Paramecium sonneborni</name>
    <dbReference type="NCBI Taxonomy" id="65129"/>
    <lineage>
        <taxon>Eukaryota</taxon>
        <taxon>Sar</taxon>
        <taxon>Alveolata</taxon>
        <taxon>Ciliophora</taxon>
        <taxon>Intramacronucleata</taxon>
        <taxon>Oligohymenophorea</taxon>
        <taxon>Peniculida</taxon>
        <taxon>Parameciidae</taxon>
        <taxon>Paramecium</taxon>
    </lineage>
</organism>
<evidence type="ECO:0000313" key="1">
    <source>
        <dbReference type="EMBL" id="CAD8130957.1"/>
    </source>
</evidence>
<name>A0A8S1RUD6_9CILI</name>
<dbReference type="Proteomes" id="UP000692954">
    <property type="component" value="Unassembled WGS sequence"/>
</dbReference>
<proteinExistence type="predicted"/>
<evidence type="ECO:0000313" key="2">
    <source>
        <dbReference type="Proteomes" id="UP000692954"/>
    </source>
</evidence>
<sequence>MLIIFSNCIQNGNHCIEKLNCHENQQQLECIQDKQERASNYYQGKCYSKSCDQAPDIVRSIILRQLFENEIEECVPKKNGGFKNKPIFCNQLETQDACQTINYLSDIYIWNQTQQFVKQKNVLVPLQLLIIQFKNWLNDYECISILEVGCVDNFDNCNKIKNLKSYECFEEECLSLNFPKYDTDLKCSERMNICKFNYQTQSCINTECQNFSELKCDQDFQMNKFLISRGCIHKRCESASLLYNSYEDCQNWDIRLSNKSKDAQLNILNVVNFLINNNLHHKQDIPCFWNIQTKECEFQTCQNVLLLFTSREQFQEWLKYHNQKCLNKQRGRGIEQFASCQKLSDELQ</sequence>
<accession>A0A8S1RUD6</accession>
<dbReference type="AlphaFoldDB" id="A0A8S1RUD6"/>
<dbReference type="EMBL" id="CAJJDN010000349">
    <property type="protein sequence ID" value="CAD8130957.1"/>
    <property type="molecule type" value="Genomic_DNA"/>
</dbReference>